<dbReference type="RefSeq" id="WP_171559287.1">
    <property type="nucleotide sequence ID" value="NZ_JABFCS010000001.1"/>
</dbReference>
<accession>A0A849KDW3</accession>
<evidence type="ECO:0000256" key="1">
    <source>
        <dbReference type="ARBA" id="ARBA00004613"/>
    </source>
</evidence>
<dbReference type="InterPro" id="IPR011330">
    <property type="entry name" value="Glyco_hydro/deAcase_b/a-brl"/>
</dbReference>
<gene>
    <name evidence="4" type="ORF">HK415_11650</name>
</gene>
<evidence type="ECO:0000259" key="3">
    <source>
        <dbReference type="Pfam" id="PF01522"/>
    </source>
</evidence>
<feature type="domain" description="NodB homology" evidence="3">
    <location>
        <begin position="214"/>
        <end position="286"/>
    </location>
</feature>
<reference evidence="4 5" key="1">
    <citation type="submission" date="2020-05" db="EMBL/GenBank/DDBJ databases">
        <authorList>
            <person name="Khan S.A."/>
            <person name="Jeon C.O."/>
            <person name="Chun B.H."/>
        </authorList>
    </citation>
    <scope>NUCLEOTIDE SEQUENCE [LARGE SCALE GENOMIC DNA]</scope>
    <source>
        <strain evidence="4 5">B156</strain>
    </source>
</reference>
<keyword evidence="5" id="KW-1185">Reference proteome</keyword>
<evidence type="ECO:0000313" key="5">
    <source>
        <dbReference type="Proteomes" id="UP000552954"/>
    </source>
</evidence>
<dbReference type="PANTHER" id="PTHR34216:SF3">
    <property type="entry name" value="POLY-BETA-1,6-N-ACETYL-D-GLUCOSAMINE N-DEACETYLASE"/>
    <property type="match status" value="1"/>
</dbReference>
<comment type="caution">
    <text evidence="4">The sequence shown here is derived from an EMBL/GenBank/DDBJ whole genome shotgun (WGS) entry which is preliminary data.</text>
</comment>
<reference evidence="4 5" key="2">
    <citation type="submission" date="2020-06" db="EMBL/GenBank/DDBJ databases">
        <title>Ramlibacter rhizophilus sp. nov., isolated from rhizosphere soil of national flower Mugunghwa from South Korea.</title>
        <authorList>
            <person name="Zheng-Fei Y."/>
            <person name="Huan T."/>
        </authorList>
    </citation>
    <scope>NUCLEOTIDE SEQUENCE [LARGE SCALE GENOMIC DNA]</scope>
    <source>
        <strain evidence="4 5">B156</strain>
    </source>
</reference>
<comment type="subcellular location">
    <subcellularLocation>
        <location evidence="1">Secreted</location>
    </subcellularLocation>
</comment>
<dbReference type="Pfam" id="PF01522">
    <property type="entry name" value="Polysacc_deac_1"/>
    <property type="match status" value="1"/>
</dbReference>
<dbReference type="PANTHER" id="PTHR34216">
    <property type="match status" value="1"/>
</dbReference>
<dbReference type="GO" id="GO:0005975">
    <property type="term" value="P:carbohydrate metabolic process"/>
    <property type="evidence" value="ECO:0007669"/>
    <property type="project" value="InterPro"/>
</dbReference>
<protein>
    <submittedName>
        <fullName evidence="4">Polysaccharide deacetylase family protein</fullName>
    </submittedName>
</protein>
<dbReference type="InterPro" id="IPR051398">
    <property type="entry name" value="Polysacch_Deacetylase"/>
</dbReference>
<dbReference type="SUPFAM" id="SSF88713">
    <property type="entry name" value="Glycoside hydrolase/deacetylase"/>
    <property type="match status" value="1"/>
</dbReference>
<organism evidence="4 5">
    <name type="scientific">Ramlibacter montanisoli</name>
    <dbReference type="NCBI Taxonomy" id="2732512"/>
    <lineage>
        <taxon>Bacteria</taxon>
        <taxon>Pseudomonadati</taxon>
        <taxon>Pseudomonadota</taxon>
        <taxon>Betaproteobacteria</taxon>
        <taxon>Burkholderiales</taxon>
        <taxon>Comamonadaceae</taxon>
        <taxon>Ramlibacter</taxon>
    </lineage>
</organism>
<evidence type="ECO:0000313" key="4">
    <source>
        <dbReference type="EMBL" id="NNU43666.1"/>
    </source>
</evidence>
<keyword evidence="2" id="KW-0732">Signal</keyword>
<dbReference type="GO" id="GO:0005576">
    <property type="term" value="C:extracellular region"/>
    <property type="evidence" value="ECO:0007669"/>
    <property type="project" value="UniProtKB-SubCell"/>
</dbReference>
<name>A0A849KDW3_9BURK</name>
<dbReference type="CDD" id="cd10918">
    <property type="entry name" value="CE4_NodB_like_5s_6s"/>
    <property type="match status" value="1"/>
</dbReference>
<dbReference type="Gene3D" id="3.20.20.370">
    <property type="entry name" value="Glycoside hydrolase/deacetylase"/>
    <property type="match status" value="1"/>
</dbReference>
<evidence type="ECO:0000256" key="2">
    <source>
        <dbReference type="ARBA" id="ARBA00022729"/>
    </source>
</evidence>
<dbReference type="GO" id="GO:0016810">
    <property type="term" value="F:hydrolase activity, acting on carbon-nitrogen (but not peptide) bonds"/>
    <property type="evidence" value="ECO:0007669"/>
    <property type="project" value="InterPro"/>
</dbReference>
<proteinExistence type="predicted"/>
<dbReference type="AlphaFoldDB" id="A0A849KDW3"/>
<dbReference type="InterPro" id="IPR002509">
    <property type="entry name" value="NODB_dom"/>
</dbReference>
<sequence length="328" mass="36848">MLTTTATPTETLPGLKALLRETALRALGSRLRVLYRVRKLGRGNWRIVLNLHRVGLADGSSYAPLRPALFDELLVFLTREFQLTTFEAGEEAARKPLAILSFDDGYKDFIEVAAPMLRRHRVRCNHNVIPECIETQRPPLNVLVQDFIGMAPARIVQQLDIPGFRVDAGPALGLRLSAFIKNKPSREQRELADLLLPQLYAWEGFRPTPMMTLEEVRQIAGEHELGAHSYSHASMACETDEYLQQDVRKCQDYFREKLGTPVTIYAFPNGSYAPGQLELVEGAGIRHVLLTGEDFDRGATRHARFTFHAGTSSEVRFRATGGLRPIPE</sequence>
<dbReference type="Proteomes" id="UP000552954">
    <property type="component" value="Unassembled WGS sequence"/>
</dbReference>
<dbReference type="EMBL" id="JABFCS010000001">
    <property type="protein sequence ID" value="NNU43666.1"/>
    <property type="molecule type" value="Genomic_DNA"/>
</dbReference>